<keyword evidence="3" id="KW-0813">Transport</keyword>
<feature type="transmembrane region" description="Helical" evidence="9">
    <location>
        <begin position="257"/>
        <end position="278"/>
    </location>
</feature>
<dbReference type="InterPro" id="IPR005829">
    <property type="entry name" value="Sugar_transporter_CS"/>
</dbReference>
<feature type="transmembrane region" description="Helical" evidence="9">
    <location>
        <begin position="65"/>
        <end position="89"/>
    </location>
</feature>
<evidence type="ECO:0000256" key="7">
    <source>
        <dbReference type="ARBA" id="ARBA00023136"/>
    </source>
</evidence>
<comment type="subcellular location">
    <subcellularLocation>
        <location evidence="1">Cell membrane</location>
        <topology evidence="1">Multi-pass membrane protein</topology>
    </subcellularLocation>
</comment>
<dbReference type="Pfam" id="PF07690">
    <property type="entry name" value="MFS_1"/>
    <property type="match status" value="1"/>
</dbReference>
<keyword evidence="7 9" id="KW-0472">Membrane</keyword>
<feature type="transmembrane region" description="Helical" evidence="9">
    <location>
        <begin position="382"/>
        <end position="405"/>
    </location>
</feature>
<dbReference type="InterPro" id="IPR036259">
    <property type="entry name" value="MFS_trans_sf"/>
</dbReference>
<feature type="transmembrane region" description="Helical" evidence="9">
    <location>
        <begin position="290"/>
        <end position="308"/>
    </location>
</feature>
<keyword evidence="6 9" id="KW-1133">Transmembrane helix</keyword>
<feature type="transmembrane region" description="Helical" evidence="9">
    <location>
        <begin position="411"/>
        <end position="433"/>
    </location>
</feature>
<evidence type="ECO:0000256" key="6">
    <source>
        <dbReference type="ARBA" id="ARBA00022989"/>
    </source>
</evidence>
<feature type="transmembrane region" description="Helical" evidence="9">
    <location>
        <begin position="346"/>
        <end position="370"/>
    </location>
</feature>
<dbReference type="Pfam" id="PF03795">
    <property type="entry name" value="YCII"/>
    <property type="match status" value="1"/>
</dbReference>
<dbReference type="SUPFAM" id="SSF54909">
    <property type="entry name" value="Dimeric alpha+beta barrel"/>
    <property type="match status" value="1"/>
</dbReference>
<comment type="caution">
    <text evidence="11">The sequence shown here is derived from an EMBL/GenBank/DDBJ whole genome shotgun (WGS) entry which is preliminary data.</text>
</comment>
<evidence type="ECO:0000256" key="2">
    <source>
        <dbReference type="ARBA" id="ARBA00007689"/>
    </source>
</evidence>
<protein>
    <submittedName>
        <fullName evidence="11">MFS transporter</fullName>
    </submittedName>
</protein>
<evidence type="ECO:0000256" key="8">
    <source>
        <dbReference type="SAM" id="MobiDB-lite"/>
    </source>
</evidence>
<feature type="transmembrane region" description="Helical" evidence="9">
    <location>
        <begin position="320"/>
        <end position="340"/>
    </location>
</feature>
<feature type="transmembrane region" description="Helical" evidence="9">
    <location>
        <begin position="166"/>
        <end position="188"/>
    </location>
</feature>
<gene>
    <name evidence="11" type="ORF">IDM40_04150</name>
</gene>
<keyword evidence="5 9" id="KW-0812">Transmembrane</keyword>
<organism evidence="11 12">
    <name type="scientific">Nocardiopsis coralli</name>
    <dbReference type="NCBI Taxonomy" id="2772213"/>
    <lineage>
        <taxon>Bacteria</taxon>
        <taxon>Bacillati</taxon>
        <taxon>Actinomycetota</taxon>
        <taxon>Actinomycetes</taxon>
        <taxon>Streptosporangiales</taxon>
        <taxon>Nocardiopsidaceae</taxon>
        <taxon>Nocardiopsis</taxon>
    </lineage>
</organism>
<evidence type="ECO:0000256" key="9">
    <source>
        <dbReference type="SAM" id="Phobius"/>
    </source>
</evidence>
<evidence type="ECO:0000313" key="11">
    <source>
        <dbReference type="EMBL" id="MBE2997903.1"/>
    </source>
</evidence>
<keyword evidence="12" id="KW-1185">Reference proteome</keyword>
<feature type="transmembrane region" description="Helical" evidence="9">
    <location>
        <begin position="40"/>
        <end position="59"/>
    </location>
</feature>
<comment type="similarity">
    <text evidence="2">Belongs to the YciI family.</text>
</comment>
<dbReference type="Gene3D" id="3.30.70.1060">
    <property type="entry name" value="Dimeric alpha+beta barrel"/>
    <property type="match status" value="1"/>
</dbReference>
<dbReference type="InterPro" id="IPR005545">
    <property type="entry name" value="YCII"/>
</dbReference>
<name>A0ABR9P236_9ACTN</name>
<evidence type="ECO:0000256" key="4">
    <source>
        <dbReference type="ARBA" id="ARBA00022475"/>
    </source>
</evidence>
<dbReference type="Gene3D" id="1.20.1250.20">
    <property type="entry name" value="MFS general substrate transporter like domains"/>
    <property type="match status" value="1"/>
</dbReference>
<accession>A0ABR9P236</accession>
<dbReference type="PROSITE" id="PS00216">
    <property type="entry name" value="SUGAR_TRANSPORT_1"/>
    <property type="match status" value="1"/>
</dbReference>
<reference evidence="11 12" key="1">
    <citation type="submission" date="2020-09" db="EMBL/GenBank/DDBJ databases">
        <title>Diversity and distribution of actinomycetes associated with coral in the coast of Hainan.</title>
        <authorList>
            <person name="Li F."/>
        </authorList>
    </citation>
    <scope>NUCLEOTIDE SEQUENCE [LARGE SCALE GENOMIC DNA]</scope>
    <source>
        <strain evidence="11 12">HNM0947</strain>
    </source>
</reference>
<feature type="region of interest" description="Disordered" evidence="8">
    <location>
        <begin position="1"/>
        <end position="25"/>
    </location>
</feature>
<dbReference type="PROSITE" id="PS50850">
    <property type="entry name" value="MFS"/>
    <property type="match status" value="1"/>
</dbReference>
<dbReference type="Proteomes" id="UP000806528">
    <property type="component" value="Unassembled WGS sequence"/>
</dbReference>
<dbReference type="InterPro" id="IPR020846">
    <property type="entry name" value="MFS_dom"/>
</dbReference>
<feature type="transmembrane region" description="Helical" evidence="9">
    <location>
        <begin position="200"/>
        <end position="219"/>
    </location>
</feature>
<dbReference type="InterPro" id="IPR011008">
    <property type="entry name" value="Dimeric_a/b-barrel"/>
</dbReference>
<sequence>MALDARSDPAPPPRPERTPPGNNNGRKAAAAAFLGSTLEYYDFFIYGTAAALVFPLLFFPQGDPLVGTISALATFGVAYVARPLGGLLLGHFGDRVGRKKVMVFTLLLMGVSSTAVGLLPTYAQIGALAPALLVLCRLGQGISAGGEVAGASTLTLEHAPAGRRGFFTSFTMSGCMAGIVLANLVFIPVAALPEEQLLTWGWRVPFLVSVVIFVLAHLVRTRLDEPEPLAKEKAEQNEARLPVAELLRTQPADVLRIAGASLFAMFQTIFMVFGLSYATSDAVGIPESTMLWVSVTANLVAIGFVPLAARISDAVGRRPVWIASAAGSSVLAWAYFWAISTGDVPLVFAVGILFGGVAYSGVNGLWPAFFSETFATRVRYTGFAVSSQVGFLLAGFAPAIGFAIMGEGTNGWIPVAVFSAACGLVSALAVLSARETHDVPLDRLGRPRSADRDGGTAVYAVLYTYAPDSSAARDLHRPAHKRYLDGLAAEGVNLCSGPFGPQETPGALLLLRARSAEEAVARTDGDPFRTEGLVSEVSAREWTPVLGRLARRM</sequence>
<feature type="domain" description="Major facilitator superfamily (MFS) profile" evidence="10">
    <location>
        <begin position="28"/>
        <end position="438"/>
    </location>
</feature>
<dbReference type="RefSeq" id="WP_193120549.1">
    <property type="nucleotide sequence ID" value="NZ_JADBGI010000003.1"/>
</dbReference>
<evidence type="ECO:0000256" key="5">
    <source>
        <dbReference type="ARBA" id="ARBA00022692"/>
    </source>
</evidence>
<dbReference type="SUPFAM" id="SSF103473">
    <property type="entry name" value="MFS general substrate transporter"/>
    <property type="match status" value="1"/>
</dbReference>
<dbReference type="CDD" id="cd17369">
    <property type="entry name" value="MFS_ShiA_like"/>
    <property type="match status" value="1"/>
</dbReference>
<dbReference type="PANTHER" id="PTHR43045:SF1">
    <property type="entry name" value="SHIKIMATE TRANSPORTER"/>
    <property type="match status" value="1"/>
</dbReference>
<dbReference type="EMBL" id="JADBGI010000003">
    <property type="protein sequence ID" value="MBE2997903.1"/>
    <property type="molecule type" value="Genomic_DNA"/>
</dbReference>
<proteinExistence type="inferred from homology"/>
<dbReference type="PANTHER" id="PTHR43045">
    <property type="entry name" value="SHIKIMATE TRANSPORTER"/>
    <property type="match status" value="1"/>
</dbReference>
<evidence type="ECO:0000256" key="3">
    <source>
        <dbReference type="ARBA" id="ARBA00022448"/>
    </source>
</evidence>
<dbReference type="InterPro" id="IPR011701">
    <property type="entry name" value="MFS"/>
</dbReference>
<keyword evidence="4" id="KW-1003">Cell membrane</keyword>
<evidence type="ECO:0000259" key="10">
    <source>
        <dbReference type="PROSITE" id="PS50850"/>
    </source>
</evidence>
<evidence type="ECO:0000313" key="12">
    <source>
        <dbReference type="Proteomes" id="UP000806528"/>
    </source>
</evidence>
<feature type="transmembrane region" description="Helical" evidence="9">
    <location>
        <begin position="101"/>
        <end position="119"/>
    </location>
</feature>
<evidence type="ECO:0000256" key="1">
    <source>
        <dbReference type="ARBA" id="ARBA00004651"/>
    </source>
</evidence>